<dbReference type="AlphaFoldDB" id="A0A4W5QEJ2"/>
<name>A0A4W5QEJ2_9TELE</name>
<keyword evidence="3" id="KW-1185">Reference proteome</keyword>
<sequence>WGRLTFIVTVPPKSAKKPRWTSLEIGLLTIVSLLFIVILALIVLFATKRTDSGEWRVEKLIEQSLCLSVKQAMNLLVS</sequence>
<protein>
    <submittedName>
        <fullName evidence="2">Uncharacterized protein</fullName>
    </submittedName>
</protein>
<accession>A0A4W5QEJ2</accession>
<dbReference type="STRING" id="62062.ENSHHUP00000072478"/>
<evidence type="ECO:0000256" key="1">
    <source>
        <dbReference type="SAM" id="Phobius"/>
    </source>
</evidence>
<dbReference type="Proteomes" id="UP000314982">
    <property type="component" value="Unassembled WGS sequence"/>
</dbReference>
<evidence type="ECO:0000313" key="3">
    <source>
        <dbReference type="Proteomes" id="UP000314982"/>
    </source>
</evidence>
<dbReference type="Ensembl" id="ENSHHUT00000074878.1">
    <property type="protein sequence ID" value="ENSHHUP00000072478.1"/>
    <property type="gene ID" value="ENSHHUG00000042550.1"/>
</dbReference>
<reference evidence="2" key="3">
    <citation type="submission" date="2025-09" db="UniProtKB">
        <authorList>
            <consortium name="Ensembl"/>
        </authorList>
    </citation>
    <scope>IDENTIFICATION</scope>
</reference>
<reference evidence="2" key="2">
    <citation type="submission" date="2025-08" db="UniProtKB">
        <authorList>
            <consortium name="Ensembl"/>
        </authorList>
    </citation>
    <scope>IDENTIFICATION</scope>
</reference>
<evidence type="ECO:0000313" key="2">
    <source>
        <dbReference type="Ensembl" id="ENSHHUP00000072478.1"/>
    </source>
</evidence>
<reference evidence="3" key="1">
    <citation type="submission" date="2018-06" db="EMBL/GenBank/DDBJ databases">
        <title>Genome assembly of Danube salmon.</title>
        <authorList>
            <person name="Macqueen D.J."/>
            <person name="Gundappa M.K."/>
        </authorList>
    </citation>
    <scope>NUCLEOTIDE SEQUENCE [LARGE SCALE GENOMIC DNA]</scope>
</reference>
<feature type="transmembrane region" description="Helical" evidence="1">
    <location>
        <begin position="25"/>
        <end position="46"/>
    </location>
</feature>
<proteinExistence type="predicted"/>
<dbReference type="GeneTree" id="ENSGT00940000177790"/>
<organism evidence="2 3">
    <name type="scientific">Hucho hucho</name>
    <name type="common">huchen</name>
    <dbReference type="NCBI Taxonomy" id="62062"/>
    <lineage>
        <taxon>Eukaryota</taxon>
        <taxon>Metazoa</taxon>
        <taxon>Chordata</taxon>
        <taxon>Craniata</taxon>
        <taxon>Vertebrata</taxon>
        <taxon>Euteleostomi</taxon>
        <taxon>Actinopterygii</taxon>
        <taxon>Neopterygii</taxon>
        <taxon>Teleostei</taxon>
        <taxon>Protacanthopterygii</taxon>
        <taxon>Salmoniformes</taxon>
        <taxon>Salmonidae</taxon>
        <taxon>Salmoninae</taxon>
        <taxon>Hucho</taxon>
    </lineage>
</organism>
<keyword evidence="1" id="KW-1133">Transmembrane helix</keyword>
<keyword evidence="1" id="KW-0812">Transmembrane</keyword>
<keyword evidence="1" id="KW-0472">Membrane</keyword>